<evidence type="ECO:0000313" key="1">
    <source>
        <dbReference type="EMBL" id="GIF08690.1"/>
    </source>
</evidence>
<dbReference type="Proteomes" id="UP000629619">
    <property type="component" value="Unassembled WGS sequence"/>
</dbReference>
<dbReference type="AlphaFoldDB" id="A0A919NDD9"/>
<comment type="caution">
    <text evidence="1">The sequence shown here is derived from an EMBL/GenBank/DDBJ whole genome shotgun (WGS) entry which is preliminary data.</text>
</comment>
<dbReference type="EMBL" id="BOMW01000066">
    <property type="protein sequence ID" value="GIF08690.1"/>
    <property type="molecule type" value="Genomic_DNA"/>
</dbReference>
<dbReference type="RefSeq" id="WP_203684039.1">
    <property type="nucleotide sequence ID" value="NZ_BOMW01000066.1"/>
</dbReference>
<accession>A0A919NDD9</accession>
<organism evidence="1 2">
    <name type="scientific">Actinoplanes siamensis</name>
    <dbReference type="NCBI Taxonomy" id="1223317"/>
    <lineage>
        <taxon>Bacteria</taxon>
        <taxon>Bacillati</taxon>
        <taxon>Actinomycetota</taxon>
        <taxon>Actinomycetes</taxon>
        <taxon>Micromonosporales</taxon>
        <taxon>Micromonosporaceae</taxon>
        <taxon>Actinoplanes</taxon>
    </lineage>
</organism>
<name>A0A919NDD9_9ACTN</name>
<gene>
    <name evidence="1" type="ORF">Asi03nite_62280</name>
</gene>
<sequence>MRSWRRRLARLLDRIPGQCRADLKWWAQRDNLSGGSRWPWSPTKPGCVKGAILNGRCYCGKLRAGRAAERGGPR</sequence>
<proteinExistence type="predicted"/>
<reference evidence="1" key="1">
    <citation type="submission" date="2021-01" db="EMBL/GenBank/DDBJ databases">
        <title>Whole genome shotgun sequence of Actinoplanes siamensis NBRC 109076.</title>
        <authorList>
            <person name="Komaki H."/>
            <person name="Tamura T."/>
        </authorList>
    </citation>
    <scope>NUCLEOTIDE SEQUENCE</scope>
    <source>
        <strain evidence="1">NBRC 109076</strain>
    </source>
</reference>
<keyword evidence="2" id="KW-1185">Reference proteome</keyword>
<protein>
    <submittedName>
        <fullName evidence="1">Uncharacterized protein</fullName>
    </submittedName>
</protein>
<evidence type="ECO:0000313" key="2">
    <source>
        <dbReference type="Proteomes" id="UP000629619"/>
    </source>
</evidence>